<dbReference type="RefSeq" id="WP_094019397.1">
    <property type="nucleotide sequence ID" value="NZ_FXYF01000001.1"/>
</dbReference>
<proteinExistence type="predicted"/>
<sequence length="200" mass="21330">MLRLALALILACGGAAAQDAFPHLHDVTGVAANDVLNVRAGPGPGHPVIGELAHDARAVEVVRVEGGWGQVNVYEQAGWASMRFLAPRVDGDIGNVGRLVCGGTEPFWGIDARPGQVATVKTPMNYDPGETYSVGLLQRVYNPLQKWLLQGSDGPRTLSMVVARTYCDNGMSDNEYGFDATLIVTGPEGYVFSGCCRLRD</sequence>
<name>A0A238JSZ2_9RHOB</name>
<dbReference type="Proteomes" id="UP000207598">
    <property type="component" value="Unassembled WGS sequence"/>
</dbReference>
<organism evidence="3 4">
    <name type="scientific">Maliponia aquimaris</name>
    <dbReference type="NCBI Taxonomy" id="1673631"/>
    <lineage>
        <taxon>Bacteria</taxon>
        <taxon>Pseudomonadati</taxon>
        <taxon>Pseudomonadota</taxon>
        <taxon>Alphaproteobacteria</taxon>
        <taxon>Rhodobacterales</taxon>
        <taxon>Paracoccaceae</taxon>
        <taxon>Maliponia</taxon>
    </lineage>
</organism>
<dbReference type="EMBL" id="FXYF01000001">
    <property type="protein sequence ID" value="SMX33779.1"/>
    <property type="molecule type" value="Genomic_DNA"/>
</dbReference>
<keyword evidence="4" id="KW-1185">Reference proteome</keyword>
<evidence type="ECO:0000313" key="4">
    <source>
        <dbReference type="Proteomes" id="UP000207598"/>
    </source>
</evidence>
<evidence type="ECO:0000313" key="3">
    <source>
        <dbReference type="EMBL" id="SMX33779.1"/>
    </source>
</evidence>
<dbReference type="InterPro" id="IPR003646">
    <property type="entry name" value="SH3-like_bac-type"/>
</dbReference>
<feature type="chain" id="PRO_5012692237" evidence="1">
    <location>
        <begin position="18"/>
        <end position="200"/>
    </location>
</feature>
<dbReference type="OrthoDB" id="5489750at2"/>
<evidence type="ECO:0000259" key="2">
    <source>
        <dbReference type="Pfam" id="PF08239"/>
    </source>
</evidence>
<dbReference type="Gene3D" id="2.30.30.40">
    <property type="entry name" value="SH3 Domains"/>
    <property type="match status" value="1"/>
</dbReference>
<dbReference type="Pfam" id="PF08239">
    <property type="entry name" value="SH3_3"/>
    <property type="match status" value="1"/>
</dbReference>
<evidence type="ECO:0000256" key="1">
    <source>
        <dbReference type="SAM" id="SignalP"/>
    </source>
</evidence>
<dbReference type="AlphaFoldDB" id="A0A238JSZ2"/>
<feature type="signal peptide" evidence="1">
    <location>
        <begin position="1"/>
        <end position="17"/>
    </location>
</feature>
<keyword evidence="1" id="KW-0732">Signal</keyword>
<gene>
    <name evidence="3" type="ORF">MAA8898_00534</name>
</gene>
<feature type="domain" description="SH3b" evidence="2">
    <location>
        <begin position="34"/>
        <end position="85"/>
    </location>
</feature>
<reference evidence="3 4" key="1">
    <citation type="submission" date="2017-05" db="EMBL/GenBank/DDBJ databases">
        <authorList>
            <person name="Song R."/>
            <person name="Chenine A.L."/>
            <person name="Ruprecht R.M."/>
        </authorList>
    </citation>
    <scope>NUCLEOTIDE SEQUENCE [LARGE SCALE GENOMIC DNA]</scope>
    <source>
        <strain evidence="3 4">CECT 8898</strain>
    </source>
</reference>
<accession>A0A238JSZ2</accession>
<protein>
    <submittedName>
        <fullName evidence="3">Bacterial SH3 domain protein</fullName>
    </submittedName>
</protein>